<dbReference type="EMBL" id="BAABHB010000007">
    <property type="protein sequence ID" value="GAA4410373.1"/>
    <property type="molecule type" value="Genomic_DNA"/>
</dbReference>
<organism evidence="3 4">
    <name type="scientific">Nibrella viscosa</name>
    <dbReference type="NCBI Taxonomy" id="1084524"/>
    <lineage>
        <taxon>Bacteria</taxon>
        <taxon>Pseudomonadati</taxon>
        <taxon>Bacteroidota</taxon>
        <taxon>Cytophagia</taxon>
        <taxon>Cytophagales</taxon>
        <taxon>Spirosomataceae</taxon>
        <taxon>Nibrella</taxon>
    </lineage>
</organism>
<feature type="compositionally biased region" description="Polar residues" evidence="1">
    <location>
        <begin position="131"/>
        <end position="151"/>
    </location>
</feature>
<evidence type="ECO:0000256" key="1">
    <source>
        <dbReference type="SAM" id="MobiDB-lite"/>
    </source>
</evidence>
<reference evidence="4" key="1">
    <citation type="journal article" date="2019" name="Int. J. Syst. Evol. Microbiol.">
        <title>The Global Catalogue of Microorganisms (GCM) 10K type strain sequencing project: providing services to taxonomists for standard genome sequencing and annotation.</title>
        <authorList>
            <consortium name="The Broad Institute Genomics Platform"/>
            <consortium name="The Broad Institute Genome Sequencing Center for Infectious Disease"/>
            <person name="Wu L."/>
            <person name="Ma J."/>
        </authorList>
    </citation>
    <scope>NUCLEOTIDE SEQUENCE [LARGE SCALE GENOMIC DNA]</scope>
    <source>
        <strain evidence="4">JCM 17925</strain>
    </source>
</reference>
<sequence>MKTLLTLLLLSAGLTAVAQRSSLHQEINDNGKTLRIRVDAEQKGRAEIHYQRTFDVKGMSKEEKEALVSRVIDSLGIVEARHDVVIIKKQRENREPDANLATAAKPASKEAGYAETKSVTSVKHTRTTTTVNDGTVASSSSGIGSTNNPFTKTIEEDPVSGRLKMHYEYTKDGEQFIFERTVNAQGKTEKEKQRLIEETEKSLGLPVKNM</sequence>
<dbReference type="RefSeq" id="WP_345269148.1">
    <property type="nucleotide sequence ID" value="NZ_BAABHB010000007.1"/>
</dbReference>
<dbReference type="Proteomes" id="UP001500936">
    <property type="component" value="Unassembled WGS sequence"/>
</dbReference>
<accession>A0ABP8KMG7</accession>
<feature type="chain" id="PRO_5045864607" evidence="2">
    <location>
        <begin position="19"/>
        <end position="210"/>
    </location>
</feature>
<gene>
    <name evidence="3" type="ORF">GCM10023187_34860</name>
</gene>
<name>A0ABP8KMG7_9BACT</name>
<keyword evidence="4" id="KW-1185">Reference proteome</keyword>
<protein>
    <submittedName>
        <fullName evidence="3">Uncharacterized protein</fullName>
    </submittedName>
</protein>
<feature type="region of interest" description="Disordered" evidence="1">
    <location>
        <begin position="97"/>
        <end position="153"/>
    </location>
</feature>
<evidence type="ECO:0000313" key="3">
    <source>
        <dbReference type="EMBL" id="GAA4410373.1"/>
    </source>
</evidence>
<evidence type="ECO:0000313" key="4">
    <source>
        <dbReference type="Proteomes" id="UP001500936"/>
    </source>
</evidence>
<proteinExistence type="predicted"/>
<keyword evidence="2" id="KW-0732">Signal</keyword>
<comment type="caution">
    <text evidence="3">The sequence shown here is derived from an EMBL/GenBank/DDBJ whole genome shotgun (WGS) entry which is preliminary data.</text>
</comment>
<feature type="signal peptide" evidence="2">
    <location>
        <begin position="1"/>
        <end position="18"/>
    </location>
</feature>
<feature type="compositionally biased region" description="Low complexity" evidence="1">
    <location>
        <begin position="116"/>
        <end position="130"/>
    </location>
</feature>
<evidence type="ECO:0000256" key="2">
    <source>
        <dbReference type="SAM" id="SignalP"/>
    </source>
</evidence>